<evidence type="ECO:0000313" key="1">
    <source>
        <dbReference type="EnsemblMetazoa" id="PPA35351.1"/>
    </source>
</evidence>
<accession>A0A8R1UNR6</accession>
<evidence type="ECO:0000313" key="2">
    <source>
        <dbReference type="Proteomes" id="UP000005239"/>
    </source>
</evidence>
<sequence length="445" mass="49601">MLRIFLLVSVSSTTQGLKCFSHWNGSIPIEKNCVPQHERCFTRINATGELQSRGCAPIGRCRTCTEGQFCGTQVNSSGHTFKGCLRMEQCKKPIDIRTYKPATNGSSKWSVVITACCDTDLCNAPLGYKRILLVVSLFSTATSLRCVKHWNGTGPIEVWIRDTVPEIHNRWRFGNTNKLKITNYRILVHSHMTDVSQRQMQQPERYPQDVCQAISVIVQTGLIIRAVTPICVITLPLLSHPPPLPPLLQPLLPVPHCQLLQRPEQCALIHSSISVMLKFLLLLASIIATACGLRCHHHTHPMMTVGQNAVETTCHRSTDRCTSHPSSAFRDCVQKESCVECGGFYQCCDSDLRNKPAVITWQAPVVHSVSYSYCGCLPYCVCSSSHLVGLGSLLIVLLKVVEPCQACVRKVFNTGEIERSCFSTNICLRPQRLRLNHSPCQVESF</sequence>
<dbReference type="EnsemblMetazoa" id="PPA35351.1">
    <property type="protein sequence ID" value="PPA35351.1"/>
    <property type="gene ID" value="WBGene00273720"/>
</dbReference>
<name>A0A2A6B6M7_PRIPA</name>
<dbReference type="Proteomes" id="UP000005239">
    <property type="component" value="Unassembled WGS sequence"/>
</dbReference>
<accession>A0A2A6B6M7</accession>
<dbReference type="AlphaFoldDB" id="A0A2A6B6M7"/>
<proteinExistence type="predicted"/>
<reference evidence="1" key="2">
    <citation type="submission" date="2022-06" db="UniProtKB">
        <authorList>
            <consortium name="EnsemblMetazoa"/>
        </authorList>
    </citation>
    <scope>IDENTIFICATION</scope>
    <source>
        <strain evidence="1">PS312</strain>
    </source>
</reference>
<keyword evidence="2" id="KW-1185">Reference proteome</keyword>
<organism evidence="1 2">
    <name type="scientific">Pristionchus pacificus</name>
    <name type="common">Parasitic nematode worm</name>
    <dbReference type="NCBI Taxonomy" id="54126"/>
    <lineage>
        <taxon>Eukaryota</taxon>
        <taxon>Metazoa</taxon>
        <taxon>Ecdysozoa</taxon>
        <taxon>Nematoda</taxon>
        <taxon>Chromadorea</taxon>
        <taxon>Rhabditida</taxon>
        <taxon>Rhabditina</taxon>
        <taxon>Diplogasteromorpha</taxon>
        <taxon>Diplogasteroidea</taxon>
        <taxon>Neodiplogasteridae</taxon>
        <taxon>Pristionchus</taxon>
    </lineage>
</organism>
<protein>
    <submittedName>
        <fullName evidence="1">Uncharacterized protein</fullName>
    </submittedName>
</protein>
<reference evidence="2" key="1">
    <citation type="journal article" date="2008" name="Nat. Genet.">
        <title>The Pristionchus pacificus genome provides a unique perspective on nematode lifestyle and parasitism.</title>
        <authorList>
            <person name="Dieterich C."/>
            <person name="Clifton S.W."/>
            <person name="Schuster L.N."/>
            <person name="Chinwalla A."/>
            <person name="Delehaunty K."/>
            <person name="Dinkelacker I."/>
            <person name="Fulton L."/>
            <person name="Fulton R."/>
            <person name="Godfrey J."/>
            <person name="Minx P."/>
            <person name="Mitreva M."/>
            <person name="Roeseler W."/>
            <person name="Tian H."/>
            <person name="Witte H."/>
            <person name="Yang S.P."/>
            <person name="Wilson R.K."/>
            <person name="Sommer R.J."/>
        </authorList>
    </citation>
    <scope>NUCLEOTIDE SEQUENCE [LARGE SCALE GENOMIC DNA]</scope>
    <source>
        <strain evidence="2">PS312</strain>
    </source>
</reference>
<gene>
    <name evidence="1" type="primary">WBGene00273720</name>
</gene>